<keyword evidence="6 7" id="KW-0472">Membrane</keyword>
<dbReference type="PANTHER" id="PTHR13285:SF18">
    <property type="entry name" value="PROTEIN-CYSTEINE N-PALMITOYLTRANSFERASE RASP"/>
    <property type="match status" value="1"/>
</dbReference>
<evidence type="ECO:0000256" key="8">
    <source>
        <dbReference type="SAM" id="Phobius"/>
    </source>
</evidence>
<feature type="transmembrane region" description="Helical" evidence="8">
    <location>
        <begin position="418"/>
        <end position="436"/>
    </location>
</feature>
<dbReference type="PANTHER" id="PTHR13285">
    <property type="entry name" value="ACYLTRANSFERASE"/>
    <property type="match status" value="1"/>
</dbReference>
<feature type="transmembrane region" description="Helical" evidence="8">
    <location>
        <begin position="216"/>
        <end position="248"/>
    </location>
</feature>
<reference evidence="9 10" key="1">
    <citation type="submission" date="2020-07" db="EMBL/GenBank/DDBJ databases">
        <title>Transfer of Campylobacter canadensis to the novel genus Avispirillum gen. nov., that also includes two novel species recovered from migratory waterfowl: Avispirillum anseris sp. nov. and Avispirillum brantae sp. nov.</title>
        <authorList>
            <person name="Miller W.G."/>
            <person name="Chapman M.H."/>
            <person name="Yee E."/>
            <person name="Inglis G.D."/>
        </authorList>
    </citation>
    <scope>NUCLEOTIDE SEQUENCE [LARGE SCALE GENOMIC DNA]</scope>
    <source>
        <strain evidence="9 10">L283</strain>
    </source>
</reference>
<keyword evidence="7" id="KW-0808">Transferase</keyword>
<feature type="transmembrane region" description="Helical" evidence="8">
    <location>
        <begin position="110"/>
        <end position="133"/>
    </location>
</feature>
<comment type="similarity">
    <text evidence="2 7">Belongs to the membrane-bound acyltransferase family.</text>
</comment>
<keyword evidence="3 7" id="KW-1003">Cell membrane</keyword>
<dbReference type="InterPro" id="IPR004299">
    <property type="entry name" value="MBOAT_fam"/>
</dbReference>
<protein>
    <submittedName>
        <fullName evidence="9">MBOAT family protein</fullName>
    </submittedName>
</protein>
<gene>
    <name evidence="9" type="ORF">AVCANL283_01230</name>
</gene>
<dbReference type="Proteomes" id="UP000786183">
    <property type="component" value="Unassembled WGS sequence"/>
</dbReference>
<keyword evidence="5 8" id="KW-1133">Transmembrane helix</keyword>
<evidence type="ECO:0000256" key="1">
    <source>
        <dbReference type="ARBA" id="ARBA00004651"/>
    </source>
</evidence>
<evidence type="ECO:0000256" key="4">
    <source>
        <dbReference type="ARBA" id="ARBA00022692"/>
    </source>
</evidence>
<dbReference type="InterPro" id="IPR051085">
    <property type="entry name" value="MB_O-acyltransferase"/>
</dbReference>
<dbReference type="Pfam" id="PF03062">
    <property type="entry name" value="MBOAT"/>
    <property type="match status" value="1"/>
</dbReference>
<proteinExistence type="inferred from homology"/>
<keyword evidence="4 8" id="KW-0812">Transmembrane</keyword>
<evidence type="ECO:0000313" key="9">
    <source>
        <dbReference type="EMBL" id="MBZ7986738.1"/>
    </source>
</evidence>
<dbReference type="InterPro" id="IPR024194">
    <property type="entry name" value="Ac/AlaTfrase_AlgI/DltB"/>
</dbReference>
<feature type="transmembrane region" description="Helical" evidence="8">
    <location>
        <begin position="343"/>
        <end position="363"/>
    </location>
</feature>
<feature type="transmembrane region" description="Helical" evidence="8">
    <location>
        <begin position="70"/>
        <end position="90"/>
    </location>
</feature>
<dbReference type="EMBL" id="JACGBB010000002">
    <property type="protein sequence ID" value="MBZ7986738.1"/>
    <property type="molecule type" value="Genomic_DNA"/>
</dbReference>
<dbReference type="InterPro" id="IPR028362">
    <property type="entry name" value="AlgI"/>
</dbReference>
<comment type="subcellular location">
    <subcellularLocation>
        <location evidence="1">Cell membrane</location>
        <topology evidence="1">Multi-pass membrane protein</topology>
    </subcellularLocation>
</comment>
<feature type="transmembrane region" description="Helical" evidence="8">
    <location>
        <begin position="6"/>
        <end position="22"/>
    </location>
</feature>
<evidence type="ECO:0000313" key="10">
    <source>
        <dbReference type="Proteomes" id="UP000786183"/>
    </source>
</evidence>
<feature type="transmembrane region" description="Helical" evidence="8">
    <location>
        <begin position="145"/>
        <end position="165"/>
    </location>
</feature>
<feature type="transmembrane region" description="Helical" evidence="8">
    <location>
        <begin position="177"/>
        <end position="196"/>
    </location>
</feature>
<sequence length="448" mass="52756">MSLLSIEFFLCFLPFVIIYNLANEKIQNILLCVFSLSFIYLLSAYVFSVFIIFCLFTHFLALLIYTRNNVYIYTSSSFALLLFLSFFKYYESIKDSLDYLLSLLHLNMNVEILFVVGLSFYTFNALTYLSAIYNKKQYPISLFNLITYLGFFAIFTSGPIFRFSYFNKQFLSKKRFMKINLILSLLLFALVKMLVLRNIFEDYFLSYLENKENLSILGLIICFYFYSFMLYCDFSAYVNLVSALALMLGIKLPKNFNNPFKAINIQDFWRRWHISLSLFIKDFIYIKLGGSRCGFFRTKLNIIIAFALSGLWHGNTINFLFWGLAHAFALCVVSSIKFRFFPLLSMFVTFTYISLAWSFFYFASFDEFLQYYECFFLNNKVSNKELITFLIICAYLIFNFYSKNLLALLCLFFKSVNIFVKIIIVILVLTLVFIFMPNGIPNFIYAGF</sequence>
<evidence type="ECO:0000256" key="5">
    <source>
        <dbReference type="ARBA" id="ARBA00022989"/>
    </source>
</evidence>
<organism evidence="9 10">
    <name type="scientific">Campylobacter canadensis</name>
    <dbReference type="NCBI Taxonomy" id="449520"/>
    <lineage>
        <taxon>Bacteria</taxon>
        <taxon>Pseudomonadati</taxon>
        <taxon>Campylobacterota</taxon>
        <taxon>Epsilonproteobacteria</taxon>
        <taxon>Campylobacterales</taxon>
        <taxon>Campylobacteraceae</taxon>
        <taxon>Campylobacter</taxon>
    </lineage>
</organism>
<feature type="transmembrane region" description="Helical" evidence="8">
    <location>
        <begin position="386"/>
        <end position="411"/>
    </location>
</feature>
<dbReference type="RefSeq" id="WP_172230096.1">
    <property type="nucleotide sequence ID" value="NZ_CP035946.1"/>
</dbReference>
<evidence type="ECO:0000256" key="2">
    <source>
        <dbReference type="ARBA" id="ARBA00010323"/>
    </source>
</evidence>
<accession>A0ABS7WPQ2</accession>
<name>A0ABS7WPQ2_9BACT</name>
<keyword evidence="7" id="KW-0012">Acyltransferase</keyword>
<evidence type="ECO:0000256" key="7">
    <source>
        <dbReference type="PIRNR" id="PIRNR016636"/>
    </source>
</evidence>
<feature type="transmembrane region" description="Helical" evidence="8">
    <location>
        <begin position="294"/>
        <end position="313"/>
    </location>
</feature>
<feature type="transmembrane region" description="Helical" evidence="8">
    <location>
        <begin position="29"/>
        <end position="58"/>
    </location>
</feature>
<evidence type="ECO:0000256" key="3">
    <source>
        <dbReference type="ARBA" id="ARBA00022475"/>
    </source>
</evidence>
<evidence type="ECO:0000256" key="6">
    <source>
        <dbReference type="ARBA" id="ARBA00023136"/>
    </source>
</evidence>
<comment type="caution">
    <text evidence="9">The sequence shown here is derived from an EMBL/GenBank/DDBJ whole genome shotgun (WGS) entry which is preliminary data.</text>
</comment>
<keyword evidence="10" id="KW-1185">Reference proteome</keyword>
<dbReference type="PIRSF" id="PIRSF016636">
    <property type="entry name" value="AlgI_DltB"/>
    <property type="match status" value="1"/>
</dbReference>
<dbReference type="PIRSF" id="PIRSF500217">
    <property type="entry name" value="AlgI"/>
    <property type="match status" value="1"/>
</dbReference>